<dbReference type="InterPro" id="IPR041027">
    <property type="entry name" value="FtsK_alpha"/>
</dbReference>
<evidence type="ECO:0000256" key="16">
    <source>
        <dbReference type="SAM" id="MobiDB-lite"/>
    </source>
</evidence>
<evidence type="ECO:0000256" key="2">
    <source>
        <dbReference type="ARBA" id="ARBA00006474"/>
    </source>
</evidence>
<feature type="transmembrane region" description="Helical" evidence="17">
    <location>
        <begin position="75"/>
        <end position="96"/>
    </location>
</feature>
<feature type="compositionally biased region" description="Basic and acidic residues" evidence="16">
    <location>
        <begin position="723"/>
        <end position="736"/>
    </location>
</feature>
<dbReference type="eggNOG" id="COG1674">
    <property type="taxonomic scope" value="Bacteria"/>
</dbReference>
<keyword evidence="8 15" id="KW-0067">ATP-binding</keyword>
<dbReference type="Gene3D" id="3.30.980.40">
    <property type="match status" value="1"/>
</dbReference>
<feature type="region of interest" description="Disordered" evidence="16">
    <location>
        <begin position="232"/>
        <end position="290"/>
    </location>
</feature>
<dbReference type="HOGENOM" id="CLU_001981_9_7_0"/>
<dbReference type="PROSITE" id="PS50901">
    <property type="entry name" value="FTSK"/>
    <property type="match status" value="1"/>
</dbReference>
<evidence type="ECO:0000256" key="10">
    <source>
        <dbReference type="ARBA" id="ARBA00023125"/>
    </source>
</evidence>
<evidence type="ECO:0000256" key="5">
    <source>
        <dbReference type="ARBA" id="ARBA00022692"/>
    </source>
</evidence>
<dbReference type="InterPro" id="IPR018541">
    <property type="entry name" value="Ftsk_gamma"/>
</dbReference>
<evidence type="ECO:0000256" key="1">
    <source>
        <dbReference type="ARBA" id="ARBA00004651"/>
    </source>
</evidence>
<evidence type="ECO:0000256" key="4">
    <source>
        <dbReference type="ARBA" id="ARBA00022618"/>
    </source>
</evidence>
<evidence type="ECO:0000256" key="14">
    <source>
        <dbReference type="ARBA" id="ARBA00025923"/>
    </source>
</evidence>
<dbReference type="InterPro" id="IPR002543">
    <property type="entry name" value="FtsK_dom"/>
</dbReference>
<dbReference type="Pfam" id="PF17854">
    <property type="entry name" value="FtsK_alpha"/>
    <property type="match status" value="1"/>
</dbReference>
<comment type="similarity">
    <text evidence="2">Belongs to the FtsK/SpoIIIE/SftA family.</text>
</comment>
<proteinExistence type="inferred from homology"/>
<dbReference type="OrthoDB" id="9807790at2"/>
<feature type="transmembrane region" description="Helical" evidence="17">
    <location>
        <begin position="37"/>
        <end position="55"/>
    </location>
</feature>
<feature type="domain" description="FtsK" evidence="18">
    <location>
        <begin position="447"/>
        <end position="637"/>
    </location>
</feature>
<evidence type="ECO:0000256" key="17">
    <source>
        <dbReference type="SAM" id="Phobius"/>
    </source>
</evidence>
<feature type="compositionally biased region" description="Low complexity" evidence="16">
    <location>
        <begin position="710"/>
        <end position="721"/>
    </location>
</feature>
<dbReference type="STRING" id="926550.CLDAP_31730"/>
<feature type="binding site" evidence="15">
    <location>
        <begin position="464"/>
        <end position="471"/>
    </location>
    <ligand>
        <name>ATP</name>
        <dbReference type="ChEBI" id="CHEBI:30616"/>
    </ligand>
</feature>
<dbReference type="Gene3D" id="1.10.10.10">
    <property type="entry name" value="Winged helix-like DNA-binding domain superfamily/Winged helix DNA-binding domain"/>
    <property type="match status" value="1"/>
</dbReference>
<dbReference type="SMART" id="SM00382">
    <property type="entry name" value="AAA"/>
    <property type="match status" value="1"/>
</dbReference>
<comment type="subunit">
    <text evidence="14">Homohexamer. Forms a ring that surrounds DNA.</text>
</comment>
<keyword evidence="20" id="KW-1185">Reference proteome</keyword>
<feature type="compositionally biased region" description="Basic residues" evidence="16">
    <location>
        <begin position="1"/>
        <end position="12"/>
    </location>
</feature>
<dbReference type="GO" id="GO:0005524">
    <property type="term" value="F:ATP binding"/>
    <property type="evidence" value="ECO:0007669"/>
    <property type="project" value="UniProtKB-UniRule"/>
</dbReference>
<keyword evidence="12" id="KW-0131">Cell cycle</keyword>
<feature type="transmembrane region" description="Helical" evidence="17">
    <location>
        <begin position="155"/>
        <end position="176"/>
    </location>
</feature>
<evidence type="ECO:0000256" key="9">
    <source>
        <dbReference type="ARBA" id="ARBA00022989"/>
    </source>
</evidence>
<dbReference type="PANTHER" id="PTHR22683">
    <property type="entry name" value="SPORULATION PROTEIN RELATED"/>
    <property type="match status" value="1"/>
</dbReference>
<dbReference type="GO" id="GO:0051301">
    <property type="term" value="P:cell division"/>
    <property type="evidence" value="ECO:0007669"/>
    <property type="project" value="UniProtKB-KW"/>
</dbReference>
<keyword evidence="6 15" id="KW-0547">Nucleotide-binding</keyword>
<evidence type="ECO:0000259" key="18">
    <source>
        <dbReference type="PROSITE" id="PS50901"/>
    </source>
</evidence>
<keyword evidence="5 17" id="KW-0812">Transmembrane</keyword>
<comment type="subcellular location">
    <subcellularLocation>
        <location evidence="1">Cell membrane</location>
        <topology evidence="1">Multi-pass membrane protein</topology>
    </subcellularLocation>
</comment>
<feature type="region of interest" description="Disordered" evidence="16">
    <location>
        <begin position="1"/>
        <end position="23"/>
    </location>
</feature>
<keyword evidence="9 17" id="KW-1133">Transmembrane helix</keyword>
<evidence type="ECO:0000256" key="7">
    <source>
        <dbReference type="ARBA" id="ARBA00022829"/>
    </source>
</evidence>
<dbReference type="KEGG" id="cap:CLDAP_31730"/>
<dbReference type="Pfam" id="PF01580">
    <property type="entry name" value="FtsK_SpoIIIE"/>
    <property type="match status" value="1"/>
</dbReference>
<keyword evidence="10" id="KW-0238">DNA-binding</keyword>
<reference evidence="19 20" key="1">
    <citation type="submission" date="2012-02" db="EMBL/GenBank/DDBJ databases">
        <title>Complete genome sequence of Caldilinea aerophila DSM 14535 (= NBRC 102666).</title>
        <authorList>
            <person name="Oguchi A."/>
            <person name="Hosoyama A."/>
            <person name="Sekine M."/>
            <person name="Fukai R."/>
            <person name="Kato Y."/>
            <person name="Nakamura S."/>
            <person name="Hanada S."/>
            <person name="Yamazaki S."/>
            <person name="Fujita N."/>
        </authorList>
    </citation>
    <scope>NUCLEOTIDE SEQUENCE [LARGE SCALE GENOMIC DNA]</scope>
    <source>
        <strain evidence="20">DSM 14535 / JCM 11387 / NBRC 104270 / STL-6-O1</strain>
    </source>
</reference>
<evidence type="ECO:0000313" key="20">
    <source>
        <dbReference type="Proteomes" id="UP000007880"/>
    </source>
</evidence>
<evidence type="ECO:0000256" key="15">
    <source>
        <dbReference type="PROSITE-ProRule" id="PRU00289"/>
    </source>
</evidence>
<evidence type="ECO:0000256" key="8">
    <source>
        <dbReference type="ARBA" id="ARBA00022840"/>
    </source>
</evidence>
<dbReference type="Pfam" id="PF13491">
    <property type="entry name" value="FtsK_4TM"/>
    <property type="match status" value="1"/>
</dbReference>
<dbReference type="PANTHER" id="PTHR22683:SF41">
    <property type="entry name" value="DNA TRANSLOCASE FTSK"/>
    <property type="match status" value="1"/>
</dbReference>
<evidence type="ECO:0000256" key="12">
    <source>
        <dbReference type="ARBA" id="ARBA00023306"/>
    </source>
</evidence>
<dbReference type="InterPro" id="IPR027417">
    <property type="entry name" value="P-loop_NTPase"/>
</dbReference>
<dbReference type="AlphaFoldDB" id="I0I7H5"/>
<evidence type="ECO:0000256" key="3">
    <source>
        <dbReference type="ARBA" id="ARBA00022475"/>
    </source>
</evidence>
<dbReference type="CDD" id="cd01127">
    <property type="entry name" value="TrwB_TraG_TraD_VirD4"/>
    <property type="match status" value="1"/>
</dbReference>
<dbReference type="SUPFAM" id="SSF52540">
    <property type="entry name" value="P-loop containing nucleoside triphosphate hydrolases"/>
    <property type="match status" value="1"/>
</dbReference>
<keyword evidence="3" id="KW-1003">Cell membrane</keyword>
<evidence type="ECO:0000256" key="13">
    <source>
        <dbReference type="ARBA" id="ARBA00024986"/>
    </source>
</evidence>
<feature type="compositionally biased region" description="Acidic residues" evidence="16">
    <location>
        <begin position="866"/>
        <end position="879"/>
    </location>
</feature>
<dbReference type="Proteomes" id="UP000007880">
    <property type="component" value="Chromosome"/>
</dbReference>
<dbReference type="Gene3D" id="3.40.50.300">
    <property type="entry name" value="P-loop containing nucleotide triphosphate hydrolases"/>
    <property type="match status" value="1"/>
</dbReference>
<accession>I0I7H5</accession>
<keyword evidence="7" id="KW-0159">Chromosome partition</keyword>
<dbReference type="GO" id="GO:0007059">
    <property type="term" value="P:chromosome segregation"/>
    <property type="evidence" value="ECO:0007669"/>
    <property type="project" value="UniProtKB-KW"/>
</dbReference>
<dbReference type="Pfam" id="PF09397">
    <property type="entry name" value="FtsK_gamma"/>
    <property type="match status" value="1"/>
</dbReference>
<evidence type="ECO:0000256" key="11">
    <source>
        <dbReference type="ARBA" id="ARBA00023136"/>
    </source>
</evidence>
<sequence length="899" mass="98479">MASKSTRRKRSTRTSGQRRQPSSGVETLARSLLRAEVGGVLLALLAVFTLLSLLTPTRGQLTGGWVDFLRSLFGWGAWGVPLVLGIWGLWMVIRAIDQMPDLPWQRPAGLASLFIAWITAVSLLVDPELRTQMAQRGDAGGLVGKFLADALQQSIGTAGAWAFVSFLTVTGVFLLFDQRLMEAWQALQEWSAHREAHRTPTATLPGQPVMPMPGGVLPWWKRLFVPSTAQERTFVPPEETPQVRPTSPSASPSEANYRERNPAPKPASALRQSGPNLPLTKPIGEGELRPPRIVGGAQEWKLPPLDAILNNYDRITDDDNHIRMQGRLIQETLALFGVPADFEGAYKGPAVTQYLIKPGYVERKVGAEVQRVKVKVSKIAALANDLALALAAPSVRIEAPIPGTNYVGIEVPNQASNIVGLKELMESDAFIEKKRILPIALGEDVKGQPIITDLARMPHLLIAGATGSGKSVCINSIIACLLLTHTPDTLRLLMIDPKMVELSVYNGIPHLLSPVVTDVDKAAGVLFWTVKEMERRYALFSKANARDLVRYNAYLEKSGEKPLPYIVVIVDEMADLMMAAPEEVEKHICRLAQMARAVGIHLIIATQRPSVDVITGLIKANFPARIAFAVSSQTDSRVILDIPGAERLLGRGDMLFMAPDASKLERIQGAMVTDEEIGRLVNYWRRIRTLEGAPLQSLDLSEAAGLPEITSSPSASASPSTKPEQKPPADSERRFDQPPLFEQIDQLRAVEARDELFDLAVAIVREHGRGSVNLLQRKLRIGYTRASRLIEQLHEAGVLGPDLGSARGRAYLGEPGNARSSFRYIDADAQNNAAAQGERGERRWDDEADDDDEPFDADAHRPDDAPPWDDDPDDADEPADERKAKPAGGQKPAPPTIWF</sequence>
<evidence type="ECO:0000256" key="6">
    <source>
        <dbReference type="ARBA" id="ARBA00022741"/>
    </source>
</evidence>
<feature type="region of interest" description="Disordered" evidence="16">
    <location>
        <begin position="708"/>
        <end position="736"/>
    </location>
</feature>
<dbReference type="InterPro" id="IPR036390">
    <property type="entry name" value="WH_DNA-bd_sf"/>
</dbReference>
<organism evidence="19 20">
    <name type="scientific">Caldilinea aerophila (strain DSM 14535 / JCM 11387 / NBRC 104270 / STL-6-O1)</name>
    <dbReference type="NCBI Taxonomy" id="926550"/>
    <lineage>
        <taxon>Bacteria</taxon>
        <taxon>Bacillati</taxon>
        <taxon>Chloroflexota</taxon>
        <taxon>Caldilineae</taxon>
        <taxon>Caldilineales</taxon>
        <taxon>Caldilineaceae</taxon>
        <taxon>Caldilinea</taxon>
    </lineage>
</organism>
<dbReference type="InterPro" id="IPR036388">
    <property type="entry name" value="WH-like_DNA-bd_sf"/>
</dbReference>
<dbReference type="SMART" id="SM00843">
    <property type="entry name" value="Ftsk_gamma"/>
    <property type="match status" value="1"/>
</dbReference>
<dbReference type="GO" id="GO:0003677">
    <property type="term" value="F:DNA binding"/>
    <property type="evidence" value="ECO:0007669"/>
    <property type="project" value="UniProtKB-KW"/>
</dbReference>
<dbReference type="InterPro" id="IPR025199">
    <property type="entry name" value="FtsK_4TM"/>
</dbReference>
<feature type="compositionally biased region" description="Low complexity" evidence="16">
    <location>
        <begin position="13"/>
        <end position="23"/>
    </location>
</feature>
<feature type="region of interest" description="Disordered" evidence="16">
    <location>
        <begin position="831"/>
        <end position="899"/>
    </location>
</feature>
<protein>
    <submittedName>
        <fullName evidence="19">DNA translocase FtsK</fullName>
    </submittedName>
</protein>
<feature type="compositionally biased region" description="Polar residues" evidence="16">
    <location>
        <begin position="243"/>
        <end position="254"/>
    </location>
</feature>
<dbReference type="RefSeq" id="WP_014434439.1">
    <property type="nucleotide sequence ID" value="NC_017079.1"/>
</dbReference>
<dbReference type="PATRIC" id="fig|926550.5.peg.3434"/>
<gene>
    <name evidence="19" type="primary">ftsK</name>
    <name evidence="19" type="ordered locus">CLDAP_31730</name>
</gene>
<evidence type="ECO:0000313" key="19">
    <source>
        <dbReference type="EMBL" id="BAM01213.1"/>
    </source>
</evidence>
<feature type="compositionally biased region" description="Acidic residues" evidence="16">
    <location>
        <begin position="846"/>
        <end position="856"/>
    </location>
</feature>
<name>I0I7H5_CALAS</name>
<dbReference type="InterPro" id="IPR003593">
    <property type="entry name" value="AAA+_ATPase"/>
</dbReference>
<dbReference type="InterPro" id="IPR050206">
    <property type="entry name" value="FtsK/SpoIIIE/SftA"/>
</dbReference>
<comment type="function">
    <text evidence="13">Essential cell division protein that coordinates cell division and chromosome segregation. The N-terminus is involved in assembly of the cell-division machinery. The C-terminus functions as a DNA motor that moves dsDNA in an ATP-dependent manner towards the dif recombination site, which is located within the replication terminus region. Required for activation of the Xer recombinase, allowing activation of chromosome unlinking by recombination.</text>
</comment>
<keyword evidence="11 17" id="KW-0472">Membrane</keyword>
<keyword evidence="4" id="KW-0132">Cell division</keyword>
<dbReference type="SUPFAM" id="SSF46785">
    <property type="entry name" value="Winged helix' DNA-binding domain"/>
    <property type="match status" value="1"/>
</dbReference>
<dbReference type="EMBL" id="AP012337">
    <property type="protein sequence ID" value="BAM01213.1"/>
    <property type="molecule type" value="Genomic_DNA"/>
</dbReference>
<dbReference type="GO" id="GO:0005886">
    <property type="term" value="C:plasma membrane"/>
    <property type="evidence" value="ECO:0007669"/>
    <property type="project" value="UniProtKB-SubCell"/>
</dbReference>